<proteinExistence type="inferred from homology"/>
<evidence type="ECO:0000256" key="6">
    <source>
        <dbReference type="ARBA" id="ARBA00022989"/>
    </source>
</evidence>
<evidence type="ECO:0000313" key="11">
    <source>
        <dbReference type="EMBL" id="KIW06672.1"/>
    </source>
</evidence>
<keyword evidence="8 9" id="KW-0472">Membrane</keyword>
<keyword evidence="5 9" id="KW-0653">Protein transport</keyword>
<dbReference type="Proteomes" id="UP000053259">
    <property type="component" value="Unassembled WGS sequence"/>
</dbReference>
<dbReference type="GO" id="GO:0000139">
    <property type="term" value="C:Golgi membrane"/>
    <property type="evidence" value="ECO:0007669"/>
    <property type="project" value="UniProtKB-SubCell"/>
</dbReference>
<dbReference type="GO" id="GO:0006888">
    <property type="term" value="P:endoplasmic reticulum to Golgi vesicle-mediated transport"/>
    <property type="evidence" value="ECO:0007669"/>
    <property type="project" value="InterPro"/>
</dbReference>
<dbReference type="PIRSF" id="PIRSF027109">
    <property type="entry name" value="Golgi_SNARE"/>
    <property type="match status" value="1"/>
</dbReference>
<accession>A0A0D1Z127</accession>
<dbReference type="GeneID" id="27310351"/>
<keyword evidence="12" id="KW-1185">Reference proteome</keyword>
<dbReference type="GO" id="GO:0048219">
    <property type="term" value="P:inter-Golgi cisterna vesicle-mediated transport"/>
    <property type="evidence" value="ECO:0007669"/>
    <property type="project" value="TreeGrafter"/>
</dbReference>
<dbReference type="Pfam" id="PF12352">
    <property type="entry name" value="V-SNARE_C"/>
    <property type="match status" value="1"/>
</dbReference>
<dbReference type="GO" id="GO:0005801">
    <property type="term" value="C:cis-Golgi network"/>
    <property type="evidence" value="ECO:0007669"/>
    <property type="project" value="InterPro"/>
</dbReference>
<gene>
    <name evidence="11" type="ORF">PV09_02378</name>
</gene>
<dbReference type="VEuPathDB" id="FungiDB:PV09_02378"/>
<comment type="function">
    <text evidence="9">Involved in transport from the ER to the Golgi apparatus as well as in intra-Golgi transport. It belongs to a super-family of proteins called t-SNAREs or soluble NSF (N-ethylmaleimide-sensitive factor) attachment protein receptor.</text>
</comment>
<dbReference type="STRING" id="253628.A0A0D1Z127"/>
<protein>
    <recommendedName>
        <fullName evidence="9">Golgi SNAP receptor complex member 1</fullName>
    </recommendedName>
</protein>
<comment type="subcellular location">
    <subcellularLocation>
        <location evidence="1">Golgi apparatus membrane</location>
        <topology evidence="1">Single-pass type IV membrane protein</topology>
    </subcellularLocation>
</comment>
<organism evidence="11 12">
    <name type="scientific">Verruconis gallopava</name>
    <dbReference type="NCBI Taxonomy" id="253628"/>
    <lineage>
        <taxon>Eukaryota</taxon>
        <taxon>Fungi</taxon>
        <taxon>Dikarya</taxon>
        <taxon>Ascomycota</taxon>
        <taxon>Pezizomycotina</taxon>
        <taxon>Dothideomycetes</taxon>
        <taxon>Pleosporomycetidae</taxon>
        <taxon>Venturiales</taxon>
        <taxon>Sympoventuriaceae</taxon>
        <taxon>Verruconis</taxon>
    </lineage>
</organism>
<keyword evidence="3 9" id="KW-0813">Transport</keyword>
<evidence type="ECO:0000256" key="4">
    <source>
        <dbReference type="ARBA" id="ARBA00022692"/>
    </source>
</evidence>
<evidence type="ECO:0000256" key="8">
    <source>
        <dbReference type="ARBA" id="ARBA00023136"/>
    </source>
</evidence>
<evidence type="ECO:0000256" key="10">
    <source>
        <dbReference type="SAM" id="Phobius"/>
    </source>
</evidence>
<keyword evidence="6 10" id="KW-1133">Transmembrane helix</keyword>
<dbReference type="PANTHER" id="PTHR21094">
    <property type="entry name" value="GOS-28 SNARE- RELATED"/>
    <property type="match status" value="1"/>
</dbReference>
<dbReference type="RefSeq" id="XP_016216541.1">
    <property type="nucleotide sequence ID" value="XM_016355405.1"/>
</dbReference>
<keyword evidence="7 9" id="KW-0333">Golgi apparatus</keyword>
<evidence type="ECO:0000313" key="12">
    <source>
        <dbReference type="Proteomes" id="UP000053259"/>
    </source>
</evidence>
<dbReference type="PANTHER" id="PTHR21094:SF2">
    <property type="entry name" value="GOLGI SNAP RECEPTOR COMPLEX MEMBER 1"/>
    <property type="match status" value="1"/>
</dbReference>
<dbReference type="GO" id="GO:0005484">
    <property type="term" value="F:SNAP receptor activity"/>
    <property type="evidence" value="ECO:0007669"/>
    <property type="project" value="TreeGrafter"/>
</dbReference>
<keyword evidence="9" id="KW-0931">ER-Golgi transport</keyword>
<evidence type="ECO:0000256" key="9">
    <source>
        <dbReference type="PIRNR" id="PIRNR027109"/>
    </source>
</evidence>
<dbReference type="InParanoid" id="A0A0D1Z127"/>
<dbReference type="GO" id="GO:0015031">
    <property type="term" value="P:protein transport"/>
    <property type="evidence" value="ECO:0007669"/>
    <property type="project" value="UniProtKB-KW"/>
</dbReference>
<evidence type="ECO:0000256" key="1">
    <source>
        <dbReference type="ARBA" id="ARBA00004409"/>
    </source>
</evidence>
<dbReference type="OrthoDB" id="422156at2759"/>
<dbReference type="InterPro" id="IPR023601">
    <property type="entry name" value="Golgi_SNAP_su1"/>
</dbReference>
<dbReference type="FunCoup" id="A0A0D1Z127">
    <property type="interactions" value="861"/>
</dbReference>
<name>A0A0D1Z127_9PEZI</name>
<comment type="similarity">
    <text evidence="2 9">Belongs to the GOSR1 family.</text>
</comment>
<keyword evidence="4 10" id="KW-0812">Transmembrane</keyword>
<dbReference type="GO" id="GO:0005797">
    <property type="term" value="C:Golgi medial cisterna"/>
    <property type="evidence" value="ECO:0007669"/>
    <property type="project" value="TreeGrafter"/>
</dbReference>
<comment type="subunit">
    <text evidence="9">Component of several multiprotein Golgi SNARE complexes.</text>
</comment>
<dbReference type="AlphaFoldDB" id="A0A0D1Z127"/>
<dbReference type="HOGENOM" id="CLU_078034_1_0_1"/>
<feature type="transmembrane region" description="Helical" evidence="10">
    <location>
        <begin position="210"/>
        <end position="227"/>
    </location>
</feature>
<dbReference type="EMBL" id="KN847534">
    <property type="protein sequence ID" value="KIW06672.1"/>
    <property type="molecule type" value="Genomic_DNA"/>
</dbReference>
<evidence type="ECO:0000256" key="3">
    <source>
        <dbReference type="ARBA" id="ARBA00022448"/>
    </source>
</evidence>
<dbReference type="GO" id="GO:0006906">
    <property type="term" value="P:vesicle fusion"/>
    <property type="evidence" value="ECO:0007669"/>
    <property type="project" value="TreeGrafter"/>
</dbReference>
<evidence type="ECO:0000256" key="5">
    <source>
        <dbReference type="ARBA" id="ARBA00022927"/>
    </source>
</evidence>
<evidence type="ECO:0000256" key="2">
    <source>
        <dbReference type="ARBA" id="ARBA00008473"/>
    </source>
</evidence>
<dbReference type="GO" id="GO:0031201">
    <property type="term" value="C:SNARE complex"/>
    <property type="evidence" value="ECO:0007669"/>
    <property type="project" value="TreeGrafter"/>
</dbReference>
<sequence length="228" mass="25918">MTTSTTGGWTQLRAQARNLESQTDSLFHSFSQYANLNTLSPKPSEEEIRLENQINDLLSKREQLVSQLSRLLDSESALTQSALKQSNLARHREILSQHKDEYLRIKSQISAKRQQSNLLSNVRDDIEAYHRSQNPADAEAEYMLGERARIERSHGVADTVLAQAYAINDQFSAQRETLASINRRIVGAASQMPGINTLMSRISSKKRRDGIIMASFIAFCFLMLLWFR</sequence>
<reference evidence="11 12" key="1">
    <citation type="submission" date="2015-01" db="EMBL/GenBank/DDBJ databases">
        <title>The Genome Sequence of Ochroconis gallopava CBS43764.</title>
        <authorList>
            <consortium name="The Broad Institute Genomics Platform"/>
            <person name="Cuomo C."/>
            <person name="de Hoog S."/>
            <person name="Gorbushina A."/>
            <person name="Stielow B."/>
            <person name="Teixiera M."/>
            <person name="Abouelleil A."/>
            <person name="Chapman S.B."/>
            <person name="Priest M."/>
            <person name="Young S.K."/>
            <person name="Wortman J."/>
            <person name="Nusbaum C."/>
            <person name="Birren B."/>
        </authorList>
    </citation>
    <scope>NUCLEOTIDE SEQUENCE [LARGE SCALE GENOMIC DNA]</scope>
    <source>
        <strain evidence="11 12">CBS 43764</strain>
    </source>
</reference>
<evidence type="ECO:0000256" key="7">
    <source>
        <dbReference type="ARBA" id="ARBA00023034"/>
    </source>
</evidence>